<dbReference type="PANTHER" id="PTHR10093">
    <property type="entry name" value="IRON-SULFUR CLUSTER ASSEMBLY ENZYME NIFU HOMOLOG"/>
    <property type="match status" value="1"/>
</dbReference>
<dbReference type="GO" id="GO:0051536">
    <property type="term" value="F:iron-sulfur cluster binding"/>
    <property type="evidence" value="ECO:0007669"/>
    <property type="project" value="InterPro"/>
</dbReference>
<dbReference type="AlphaFoldDB" id="A0A1M6E6J8"/>
<dbReference type="CDD" id="cd06664">
    <property type="entry name" value="IscU_like"/>
    <property type="match status" value="1"/>
</dbReference>
<protein>
    <submittedName>
        <fullName evidence="2">Nitrogen fixation protein NifU</fullName>
    </submittedName>
</protein>
<name>A0A1M6E6J8_9BACT</name>
<dbReference type="Proteomes" id="UP000183994">
    <property type="component" value="Unassembled WGS sequence"/>
</dbReference>
<dbReference type="Gene3D" id="3.90.1010.10">
    <property type="match status" value="1"/>
</dbReference>
<dbReference type="SUPFAM" id="SSF82649">
    <property type="entry name" value="SufE/NifU"/>
    <property type="match status" value="1"/>
</dbReference>
<accession>A0A1M6E6J8</accession>
<evidence type="ECO:0000313" key="2">
    <source>
        <dbReference type="EMBL" id="SHI81164.1"/>
    </source>
</evidence>
<dbReference type="GO" id="GO:0016226">
    <property type="term" value="P:iron-sulfur cluster assembly"/>
    <property type="evidence" value="ECO:0007669"/>
    <property type="project" value="InterPro"/>
</dbReference>
<evidence type="ECO:0000313" key="3">
    <source>
        <dbReference type="Proteomes" id="UP000183994"/>
    </source>
</evidence>
<proteinExistence type="predicted"/>
<dbReference type="EMBL" id="FQZU01000002">
    <property type="protein sequence ID" value="SHI81164.1"/>
    <property type="molecule type" value="Genomic_DNA"/>
</dbReference>
<dbReference type="OrthoDB" id="5420642at2"/>
<gene>
    <name evidence="2" type="ORF">SAMN02745216_00574</name>
</gene>
<keyword evidence="3" id="KW-1185">Reference proteome</keyword>
<organism evidence="2 3">
    <name type="scientific">Desulfatibacillum alkenivorans DSM 16219</name>
    <dbReference type="NCBI Taxonomy" id="1121393"/>
    <lineage>
        <taxon>Bacteria</taxon>
        <taxon>Pseudomonadati</taxon>
        <taxon>Thermodesulfobacteriota</taxon>
        <taxon>Desulfobacteria</taxon>
        <taxon>Desulfobacterales</taxon>
        <taxon>Desulfatibacillaceae</taxon>
        <taxon>Desulfatibacillum</taxon>
    </lineage>
</organism>
<evidence type="ECO:0000259" key="1">
    <source>
        <dbReference type="Pfam" id="PF01592"/>
    </source>
</evidence>
<sequence length="146" mass="16192">MGSDILQNYDAEAVKEMLQSSGYSDKAIKYYTERKGMGKLDEANQITELTGPCGDTMKVFLKIEDDKIQDAKIQVLGCPGAISSAMVAMDMAKGKTLEEAKEITEGVIFKELENIPDQKQHCIQLTVKTLQNAIEEYQKGNNHKEG</sequence>
<dbReference type="GO" id="GO:0005506">
    <property type="term" value="F:iron ion binding"/>
    <property type="evidence" value="ECO:0007669"/>
    <property type="project" value="InterPro"/>
</dbReference>
<dbReference type="InterPro" id="IPR002871">
    <property type="entry name" value="NIF_FeS_clus_asmbl_NifU_N"/>
</dbReference>
<dbReference type="STRING" id="1121393.SAMN02745216_00574"/>
<reference evidence="3" key="1">
    <citation type="submission" date="2016-11" db="EMBL/GenBank/DDBJ databases">
        <authorList>
            <person name="Varghese N."/>
            <person name="Submissions S."/>
        </authorList>
    </citation>
    <scope>NUCLEOTIDE SEQUENCE [LARGE SCALE GENOMIC DNA]</scope>
    <source>
        <strain evidence="3">DSM 16219</strain>
    </source>
</reference>
<dbReference type="Pfam" id="PF01592">
    <property type="entry name" value="NifU_N"/>
    <property type="match status" value="1"/>
</dbReference>
<dbReference type="RefSeq" id="WP_073472673.1">
    <property type="nucleotide sequence ID" value="NZ_FQZU01000002.1"/>
</dbReference>
<feature type="domain" description="NIF system FeS cluster assembly NifU N-terminal" evidence="1">
    <location>
        <begin position="23"/>
        <end position="141"/>
    </location>
</feature>